<dbReference type="SUPFAM" id="SSF109854">
    <property type="entry name" value="DinB/YfiT-like putative metalloenzymes"/>
    <property type="match status" value="1"/>
</dbReference>
<dbReference type="InterPro" id="IPR007837">
    <property type="entry name" value="DinB"/>
</dbReference>
<keyword evidence="4" id="KW-1185">Reference proteome</keyword>
<name>A0A2S9J4S7_9SPHI</name>
<accession>A0A2S9J4S7</accession>
<keyword evidence="2" id="KW-0479">Metal-binding</keyword>
<sequence length="168" mass="19375">MTYYITNNLLEINGLLSKLSPAQYSTKLKILTQASIGQHVRHIIEFYQCLLHAEHRKEVNYDERQRNLKLETDIDFASETINGLVNTLSKVKQDFPITYVADYSTSDDEAPLSIQTTFYRELVYNLEHSIHHQALIKVAITEMNLTTLIAENFGYAPSTIRHLKRCAQ</sequence>
<reference evidence="3 4" key="1">
    <citation type="submission" date="2018-02" db="EMBL/GenBank/DDBJ databases">
        <title>The draft genome of Sphingobacterium sp. 5JN-11.</title>
        <authorList>
            <person name="Liu L."/>
            <person name="Li L."/>
            <person name="Liang L."/>
            <person name="Zhang X."/>
            <person name="Wang T."/>
        </authorList>
    </citation>
    <scope>NUCLEOTIDE SEQUENCE [LARGE SCALE GENOMIC DNA]</scope>
    <source>
        <strain evidence="3 4">5JN-11</strain>
    </source>
</reference>
<protein>
    <recommendedName>
        <fullName evidence="5">DinB family protein</fullName>
    </recommendedName>
</protein>
<dbReference type="PANTHER" id="PTHR39473:SF1">
    <property type="entry name" value="DINB-LIKE DOMAIN-CONTAINING PROTEIN"/>
    <property type="match status" value="1"/>
</dbReference>
<evidence type="ECO:0000313" key="3">
    <source>
        <dbReference type="EMBL" id="PRD47806.1"/>
    </source>
</evidence>
<organism evidence="3 4">
    <name type="scientific">Sphingobacterium haloxyli</name>
    <dbReference type="NCBI Taxonomy" id="2100533"/>
    <lineage>
        <taxon>Bacteria</taxon>
        <taxon>Pseudomonadati</taxon>
        <taxon>Bacteroidota</taxon>
        <taxon>Sphingobacteriia</taxon>
        <taxon>Sphingobacteriales</taxon>
        <taxon>Sphingobacteriaceae</taxon>
        <taxon>Sphingobacterium</taxon>
    </lineage>
</organism>
<dbReference type="EMBL" id="PVBQ01000005">
    <property type="protein sequence ID" value="PRD47806.1"/>
    <property type="molecule type" value="Genomic_DNA"/>
</dbReference>
<evidence type="ECO:0008006" key="5">
    <source>
        <dbReference type="Google" id="ProtNLM"/>
    </source>
</evidence>
<dbReference type="OrthoDB" id="1162179at2"/>
<proteinExistence type="inferred from homology"/>
<dbReference type="InterPro" id="IPR034660">
    <property type="entry name" value="DinB/YfiT-like"/>
</dbReference>
<evidence type="ECO:0000313" key="4">
    <source>
        <dbReference type="Proteomes" id="UP000239711"/>
    </source>
</evidence>
<evidence type="ECO:0000256" key="2">
    <source>
        <dbReference type="ARBA" id="ARBA00022723"/>
    </source>
</evidence>
<dbReference type="GO" id="GO:0046872">
    <property type="term" value="F:metal ion binding"/>
    <property type="evidence" value="ECO:0007669"/>
    <property type="project" value="UniProtKB-KW"/>
</dbReference>
<comment type="similarity">
    <text evidence="1">Belongs to the DinB family.</text>
</comment>
<dbReference type="RefSeq" id="WP_105716433.1">
    <property type="nucleotide sequence ID" value="NZ_PVBQ01000005.1"/>
</dbReference>
<dbReference type="AlphaFoldDB" id="A0A2S9J4S7"/>
<dbReference type="Proteomes" id="UP000239711">
    <property type="component" value="Unassembled WGS sequence"/>
</dbReference>
<gene>
    <name evidence="3" type="ORF">C5745_07780</name>
</gene>
<dbReference type="Gene3D" id="1.20.120.450">
    <property type="entry name" value="dinb family like domain"/>
    <property type="match status" value="1"/>
</dbReference>
<evidence type="ECO:0000256" key="1">
    <source>
        <dbReference type="ARBA" id="ARBA00008635"/>
    </source>
</evidence>
<comment type="caution">
    <text evidence="3">The sequence shown here is derived from an EMBL/GenBank/DDBJ whole genome shotgun (WGS) entry which is preliminary data.</text>
</comment>
<dbReference type="PANTHER" id="PTHR39473">
    <property type="match status" value="1"/>
</dbReference>
<dbReference type="Pfam" id="PF05163">
    <property type="entry name" value="DinB"/>
    <property type="match status" value="1"/>
</dbReference>